<evidence type="ECO:0000256" key="7">
    <source>
        <dbReference type="ARBA" id="ARBA00022833"/>
    </source>
</evidence>
<keyword evidence="14" id="KW-0346">Stress response</keyword>
<dbReference type="GO" id="GO:0004222">
    <property type="term" value="F:metalloendopeptidase activity"/>
    <property type="evidence" value="ECO:0007669"/>
    <property type="project" value="InterPro"/>
</dbReference>
<feature type="coiled-coil region" evidence="11">
    <location>
        <begin position="583"/>
        <end position="610"/>
    </location>
</feature>
<dbReference type="PANTHER" id="PTHR43221">
    <property type="entry name" value="PROTEASE HTPX"/>
    <property type="match status" value="1"/>
</dbReference>
<keyword evidence="7" id="KW-0862">Zinc</keyword>
<comment type="cofactor">
    <cofactor evidence="1">
        <name>Zn(2+)</name>
        <dbReference type="ChEBI" id="CHEBI:29105"/>
    </cofactor>
</comment>
<dbReference type="GO" id="GO:0046872">
    <property type="term" value="F:metal ion binding"/>
    <property type="evidence" value="ECO:0007669"/>
    <property type="project" value="UniProtKB-KW"/>
</dbReference>
<evidence type="ECO:0000256" key="5">
    <source>
        <dbReference type="ARBA" id="ARBA00022723"/>
    </source>
</evidence>
<accession>A0A380BLD7</accession>
<dbReference type="RefSeq" id="WP_115169473.1">
    <property type="nucleotide sequence ID" value="NZ_UGYW01000002.1"/>
</dbReference>
<dbReference type="Proteomes" id="UP000254893">
    <property type="component" value="Unassembled WGS sequence"/>
</dbReference>
<gene>
    <name evidence="14" type="ORF">NCTC11388_01231</name>
</gene>
<dbReference type="EMBL" id="UGYW01000002">
    <property type="protein sequence ID" value="SUJ03233.1"/>
    <property type="molecule type" value="Genomic_DNA"/>
</dbReference>
<evidence type="ECO:0000256" key="1">
    <source>
        <dbReference type="ARBA" id="ARBA00001947"/>
    </source>
</evidence>
<evidence type="ECO:0000256" key="8">
    <source>
        <dbReference type="ARBA" id="ARBA00022989"/>
    </source>
</evidence>
<dbReference type="InterPro" id="IPR001915">
    <property type="entry name" value="Peptidase_M48"/>
</dbReference>
<feature type="transmembrane region" description="Helical" evidence="12">
    <location>
        <begin position="55"/>
        <end position="81"/>
    </location>
</feature>
<keyword evidence="11" id="KW-0175">Coiled coil</keyword>
<dbReference type="InterPro" id="IPR050083">
    <property type="entry name" value="HtpX_protease"/>
</dbReference>
<keyword evidence="10 12" id="KW-0472">Membrane</keyword>
<dbReference type="AlphaFoldDB" id="A0A380BLD7"/>
<evidence type="ECO:0000256" key="10">
    <source>
        <dbReference type="ARBA" id="ARBA00023136"/>
    </source>
</evidence>
<dbReference type="PANTHER" id="PTHR43221:SF2">
    <property type="entry name" value="PROTEASE HTPX HOMOLOG"/>
    <property type="match status" value="1"/>
</dbReference>
<keyword evidence="6" id="KW-0378">Hydrolase</keyword>
<feature type="transmembrane region" description="Helical" evidence="12">
    <location>
        <begin position="214"/>
        <end position="233"/>
    </location>
</feature>
<keyword evidence="2" id="KW-1003">Cell membrane</keyword>
<evidence type="ECO:0000313" key="14">
    <source>
        <dbReference type="EMBL" id="SUJ03233.1"/>
    </source>
</evidence>
<evidence type="ECO:0000256" key="9">
    <source>
        <dbReference type="ARBA" id="ARBA00023049"/>
    </source>
</evidence>
<dbReference type="CDD" id="cd07328">
    <property type="entry name" value="M48_Ste24p_like"/>
    <property type="match status" value="1"/>
</dbReference>
<evidence type="ECO:0000256" key="4">
    <source>
        <dbReference type="ARBA" id="ARBA00022692"/>
    </source>
</evidence>
<keyword evidence="8 12" id="KW-1133">Transmembrane helix</keyword>
<evidence type="ECO:0000256" key="6">
    <source>
        <dbReference type="ARBA" id="ARBA00022801"/>
    </source>
</evidence>
<feature type="coiled-coil region" evidence="11">
    <location>
        <begin position="501"/>
        <end position="528"/>
    </location>
</feature>
<keyword evidence="5" id="KW-0479">Metal-binding</keyword>
<evidence type="ECO:0000256" key="11">
    <source>
        <dbReference type="SAM" id="Coils"/>
    </source>
</evidence>
<feature type="domain" description="Peptidase M48" evidence="13">
    <location>
        <begin position="99"/>
        <end position="362"/>
    </location>
</feature>
<feature type="transmembrane region" description="Helical" evidence="12">
    <location>
        <begin position="20"/>
        <end position="49"/>
    </location>
</feature>
<dbReference type="Gene3D" id="3.30.2010.10">
    <property type="entry name" value="Metalloproteases ('zincins'), catalytic domain"/>
    <property type="match status" value="1"/>
</dbReference>
<protein>
    <submittedName>
        <fullName evidence="14">Heat shock protein HtpX</fullName>
    </submittedName>
</protein>
<keyword evidence="3" id="KW-0645">Protease</keyword>
<keyword evidence="9" id="KW-0482">Metalloprotease</keyword>
<dbReference type="GO" id="GO:0006508">
    <property type="term" value="P:proteolysis"/>
    <property type="evidence" value="ECO:0007669"/>
    <property type="project" value="UniProtKB-KW"/>
</dbReference>
<evidence type="ECO:0000313" key="15">
    <source>
        <dbReference type="Proteomes" id="UP000254893"/>
    </source>
</evidence>
<evidence type="ECO:0000256" key="2">
    <source>
        <dbReference type="ARBA" id="ARBA00022475"/>
    </source>
</evidence>
<keyword evidence="4 12" id="KW-0812">Transmembrane</keyword>
<name>A0A380BLD7_SPHSI</name>
<dbReference type="Pfam" id="PF01435">
    <property type="entry name" value="Peptidase_M48"/>
    <property type="match status" value="1"/>
</dbReference>
<proteinExistence type="predicted"/>
<evidence type="ECO:0000259" key="13">
    <source>
        <dbReference type="Pfam" id="PF01435"/>
    </source>
</evidence>
<organism evidence="14 15">
    <name type="scientific">Sphingobacterium spiritivorum</name>
    <name type="common">Flavobacterium spiritivorum</name>
    <dbReference type="NCBI Taxonomy" id="258"/>
    <lineage>
        <taxon>Bacteria</taxon>
        <taxon>Pseudomonadati</taxon>
        <taxon>Bacteroidota</taxon>
        <taxon>Sphingobacteriia</taxon>
        <taxon>Sphingobacteriales</taxon>
        <taxon>Sphingobacteriaceae</taxon>
        <taxon>Sphingobacterium</taxon>
    </lineage>
</organism>
<reference evidence="14 15" key="1">
    <citation type="submission" date="2018-06" db="EMBL/GenBank/DDBJ databases">
        <authorList>
            <consortium name="Pathogen Informatics"/>
            <person name="Doyle S."/>
        </authorList>
    </citation>
    <scope>NUCLEOTIDE SEQUENCE [LARGE SCALE GENOMIC DNA]</scope>
    <source>
        <strain evidence="14 15">NCTC11388</strain>
    </source>
</reference>
<evidence type="ECO:0000256" key="3">
    <source>
        <dbReference type="ARBA" id="ARBA00022670"/>
    </source>
</evidence>
<sequence>MNVQVSPNFRKYGKKSITSIILFSFVYLALLLSAVALTVACVAGGIYIIVLRPMIITFMVGIGLGSIGFMVLFFLVKFIFIRNKTDRSHLREIKRTEYPQLFRMIDEIVAEVQSPSPKKVYLSTEVNASVFYDSSFWSMFFPIRKNLQIGVGLINAVTQQELKAILAHEFGHFSQKSMKVGSYVYNVNQIIYNMLYNNTGFESMIQNWSSASGYFAFFTSLAVRIIVGIQWVLKKMYTYININYMALSREMEFHADEIAANVAGSQALKHSLLRLEFANFALDSVFTFYDTKIPDNIRSQNIFTEQARVMEYLGKENNYRFEHDLPHITMEDTTKYNKSKLNIKDQWASHPSMQERAAALDKLNIHKENTVNSPAFLLLEEREQLSETITQQLFDRVSYSDVTSTLSHDEFMEQFCKKHQRSTFQKIYNGFYDYNNPLVEDAEAGTEPESGYMPEQLFSTARANTTYELVALENDKATLESLLQEVHTIKTFDYDHAKYTLDDIPQLIERINQEIEEKKAEIIRYNKNVYRFFIKKAEETGQAAVLKKKYNDFYKLDQLFNDKYDLYKQLIEDTKFTFQQTPFEEITARLSDLSRKEVRLREEIKTLLENPMIREEFSRKTLETLEKYSSADEISYFDGVTYSDENLDLLMNSIILYSSLISFEYFAAKKELLDLQYSFMDQNNKTPQLHDSIDSL</sequence>
<evidence type="ECO:0000256" key="12">
    <source>
        <dbReference type="SAM" id="Phobius"/>
    </source>
</evidence>